<gene>
    <name evidence="1" type="ORF">HO133_000328</name>
</gene>
<dbReference type="Gene3D" id="3.90.1410.10">
    <property type="entry name" value="set domain protein methyltransferase, domain 1"/>
    <property type="match status" value="1"/>
</dbReference>
<organism evidence="1 2">
    <name type="scientific">Letharia lupina</name>
    <dbReference type="NCBI Taxonomy" id="560253"/>
    <lineage>
        <taxon>Eukaryota</taxon>
        <taxon>Fungi</taxon>
        <taxon>Dikarya</taxon>
        <taxon>Ascomycota</taxon>
        <taxon>Pezizomycotina</taxon>
        <taxon>Lecanoromycetes</taxon>
        <taxon>OSLEUM clade</taxon>
        <taxon>Lecanoromycetidae</taxon>
        <taxon>Lecanorales</taxon>
        <taxon>Lecanorineae</taxon>
        <taxon>Parmeliaceae</taxon>
        <taxon>Letharia</taxon>
    </lineage>
</organism>
<proteinExistence type="predicted"/>
<dbReference type="InterPro" id="IPR050600">
    <property type="entry name" value="SETD3_SETD6_MTase"/>
</dbReference>
<dbReference type="RefSeq" id="XP_037152702.1">
    <property type="nucleotide sequence ID" value="XM_037291267.1"/>
</dbReference>
<keyword evidence="2" id="KW-1185">Reference proteome</keyword>
<dbReference type="SUPFAM" id="SSF82199">
    <property type="entry name" value="SET domain"/>
    <property type="match status" value="1"/>
</dbReference>
<accession>A0A8H6CH56</accession>
<protein>
    <submittedName>
        <fullName evidence="1">Uncharacterized protein</fullName>
    </submittedName>
</protein>
<evidence type="ECO:0000313" key="2">
    <source>
        <dbReference type="Proteomes" id="UP000593566"/>
    </source>
</evidence>
<dbReference type="Proteomes" id="UP000593566">
    <property type="component" value="Unassembled WGS sequence"/>
</dbReference>
<evidence type="ECO:0000313" key="1">
    <source>
        <dbReference type="EMBL" id="KAF6223485.1"/>
    </source>
</evidence>
<dbReference type="GO" id="GO:0016279">
    <property type="term" value="F:protein-lysine N-methyltransferase activity"/>
    <property type="evidence" value="ECO:0007669"/>
    <property type="project" value="TreeGrafter"/>
</dbReference>
<dbReference type="PANTHER" id="PTHR13271">
    <property type="entry name" value="UNCHARACTERIZED PUTATIVE METHYLTRANSFERASE"/>
    <property type="match status" value="1"/>
</dbReference>
<dbReference type="GeneID" id="59328747"/>
<comment type="caution">
    <text evidence="1">The sequence shown here is derived from an EMBL/GenBank/DDBJ whole genome shotgun (WGS) entry which is preliminary data.</text>
</comment>
<name>A0A8H6CH56_9LECA</name>
<dbReference type="GO" id="GO:0005634">
    <property type="term" value="C:nucleus"/>
    <property type="evidence" value="ECO:0007669"/>
    <property type="project" value="TreeGrafter"/>
</dbReference>
<dbReference type="PANTHER" id="PTHR13271:SF34">
    <property type="entry name" value="N-LYSINE METHYLTRANSFERASE SETD6"/>
    <property type="match status" value="1"/>
</dbReference>
<sequence length="209" mass="23786">MATYASNDTFHPKTADFLKWLRERPGTTISRKLEIIDLRDHNAGRGIGNRLSPESLVSILAESPVVAVEDVEEDEELFRIAQSDVLTVQNSSLQKVKPHLLERLDPWNSLVLVMIYEDGLGKESKWWNYLQLLPTNFDTLIYWSLSELAELEGSAVLNKIKKMTLTSLSKSFYCQSCNSSLRFLVGMPMTLLVPTHPPFYSTLLTEWPP</sequence>
<dbReference type="InterPro" id="IPR046341">
    <property type="entry name" value="SET_dom_sf"/>
</dbReference>
<dbReference type="EMBL" id="JACCJB010000010">
    <property type="protein sequence ID" value="KAF6223485.1"/>
    <property type="molecule type" value="Genomic_DNA"/>
</dbReference>
<reference evidence="1 2" key="1">
    <citation type="journal article" date="2020" name="Genomics">
        <title>Complete, high-quality genomes from long-read metagenomic sequencing of two wolf lichen thalli reveals enigmatic genome architecture.</title>
        <authorList>
            <person name="McKenzie S.K."/>
            <person name="Walston R.F."/>
            <person name="Allen J.L."/>
        </authorList>
    </citation>
    <scope>NUCLEOTIDE SEQUENCE [LARGE SCALE GENOMIC DNA]</scope>
    <source>
        <strain evidence="1">WasteWater1</strain>
    </source>
</reference>
<dbReference type="AlphaFoldDB" id="A0A8H6CH56"/>